<sequence length="214" mass="23394">MKKILKTFGILSIPIIGVVAASKPAIIKADTTSEVYPVLKEYQKTDKLLKISGNVYVHGKVTITNFSPKSKGMISLDTDTDPRAKTVQEILNGELIETVDVPNSPLSTLSVPSRIMNLGEKASAAGDWNPHISGFQYTPYAYQPVPLGTKDLLRWYSWFDSMYVGGSERWNNPISGHVIPNDGKAYVSDATGNISAAWTQTPFAEGAMWKVAND</sequence>
<gene>
    <name evidence="1" type="ORF">OGZ51_10365</name>
</gene>
<proteinExistence type="predicted"/>
<protein>
    <submittedName>
        <fullName evidence="1">Uncharacterized protein</fullName>
    </submittedName>
</protein>
<dbReference type="Proteomes" id="UP001152614">
    <property type="component" value="Unassembled WGS sequence"/>
</dbReference>
<dbReference type="AlphaFoldDB" id="A0A9X4S5A8"/>
<evidence type="ECO:0000313" key="2">
    <source>
        <dbReference type="Proteomes" id="UP001152614"/>
    </source>
</evidence>
<organism evidence="1 2">
    <name type="scientific">Lactococcus lactis</name>
    <dbReference type="NCBI Taxonomy" id="1358"/>
    <lineage>
        <taxon>Bacteria</taxon>
        <taxon>Bacillati</taxon>
        <taxon>Bacillota</taxon>
        <taxon>Bacilli</taxon>
        <taxon>Lactobacillales</taxon>
        <taxon>Streptococcaceae</taxon>
        <taxon>Lactococcus</taxon>
    </lineage>
</organism>
<dbReference type="RefSeq" id="WP_278229165.1">
    <property type="nucleotide sequence ID" value="NZ_JAOWLY010000010.1"/>
</dbReference>
<accession>A0A9X4S5A8</accession>
<comment type="caution">
    <text evidence="1">The sequence shown here is derived from an EMBL/GenBank/DDBJ whole genome shotgun (WGS) entry which is preliminary data.</text>
</comment>
<name>A0A9X4S5A8_9LACT</name>
<reference evidence="1" key="1">
    <citation type="submission" date="2022-10" db="EMBL/GenBank/DDBJ databases">
        <authorList>
            <person name="Turner M.S."/>
            <person name="Huang W."/>
        </authorList>
    </citation>
    <scope>NUCLEOTIDE SEQUENCE</scope>
    <source>
        <strain evidence="1">3</strain>
    </source>
</reference>
<reference evidence="1" key="2">
    <citation type="journal article" date="2023" name="Food Microbiol.">
        <title>Evaluation of the fermentation potential of lactic acid bacteria isolated from herbs, fruits and vegetables as starter cultures in nut-based milk alternatives.</title>
        <authorList>
            <person name="Huang W."/>
            <person name="Dong A."/>
            <person name="Pham H.T."/>
            <person name="Zhou C."/>
            <person name="Huo Z."/>
            <person name="Watjen A.P."/>
            <person name="Prakash S."/>
            <person name="Bang-Berthelsen C.H."/>
            <person name="Turner M.S."/>
        </authorList>
    </citation>
    <scope>NUCLEOTIDE SEQUENCE</scope>
    <source>
        <strain evidence="1">3</strain>
    </source>
</reference>
<evidence type="ECO:0000313" key="1">
    <source>
        <dbReference type="EMBL" id="MDG4984548.1"/>
    </source>
</evidence>
<dbReference type="EMBL" id="JAOWLY010000010">
    <property type="protein sequence ID" value="MDG4984548.1"/>
    <property type="molecule type" value="Genomic_DNA"/>
</dbReference>